<name>M6FF92_9LEPT</name>
<sequence length="57" mass="6738">MGQLSKNLEKSNNKQNVSFQFQRKAKNFCKICLTRQMRFILWSLPLFFRNEVAGAIN</sequence>
<proteinExistence type="predicted"/>
<protein>
    <submittedName>
        <fullName evidence="1">Uncharacterized protein</fullName>
    </submittedName>
</protein>
<dbReference type="EMBL" id="AFJM02000051">
    <property type="protein sequence ID" value="EMM71443.1"/>
    <property type="molecule type" value="Genomic_DNA"/>
</dbReference>
<evidence type="ECO:0000313" key="2">
    <source>
        <dbReference type="Proteomes" id="UP000012101"/>
    </source>
</evidence>
<accession>M6FF92</accession>
<dbReference type="AlphaFoldDB" id="M6FF92"/>
<evidence type="ECO:0000313" key="1">
    <source>
        <dbReference type="EMBL" id="EMM71443.1"/>
    </source>
</evidence>
<organism evidence="1 2">
    <name type="scientific">Leptospira weilii str. 2006001855</name>
    <dbReference type="NCBI Taxonomy" id="996804"/>
    <lineage>
        <taxon>Bacteria</taxon>
        <taxon>Pseudomonadati</taxon>
        <taxon>Spirochaetota</taxon>
        <taxon>Spirochaetia</taxon>
        <taxon>Leptospirales</taxon>
        <taxon>Leptospiraceae</taxon>
        <taxon>Leptospira</taxon>
    </lineage>
</organism>
<comment type="caution">
    <text evidence="1">The sequence shown here is derived from an EMBL/GenBank/DDBJ whole genome shotgun (WGS) entry which is preliminary data.</text>
</comment>
<dbReference type="Proteomes" id="UP000012101">
    <property type="component" value="Unassembled WGS sequence"/>
</dbReference>
<reference evidence="1 2" key="1">
    <citation type="submission" date="2013-01" db="EMBL/GenBank/DDBJ databases">
        <authorList>
            <person name="Harkins D.M."/>
            <person name="Durkin A.S."/>
            <person name="Brinkac L.M."/>
            <person name="Haft D.H."/>
            <person name="Selengut J.D."/>
            <person name="Sanka R."/>
            <person name="DePew J."/>
            <person name="Purushe J."/>
            <person name="Hospenthal D.R."/>
            <person name="Murray C.K."/>
            <person name="Pimentel G."/>
            <person name="Wasfy M."/>
            <person name="Vinetz J.M."/>
            <person name="Sutton G.G."/>
            <person name="Nierman W.C."/>
            <person name="Fouts D.E."/>
        </authorList>
    </citation>
    <scope>NUCLEOTIDE SEQUENCE [LARGE SCALE GENOMIC DNA]</scope>
    <source>
        <strain evidence="1 2">2006001855</strain>
    </source>
</reference>
<gene>
    <name evidence="1" type="ORF">LEP1GSC038_4807</name>
</gene>